<comment type="caution">
    <text evidence="7">The sequence shown here is derived from an EMBL/GenBank/DDBJ whole genome shotgun (WGS) entry which is preliminary data.</text>
</comment>
<sequence>MPIALDSATSGMNAFQQMMDVIGNNIANVNTTGYKSSSTTFEDLLSQTMSGGSAGTSSGIGGTNPVQVGLGTQVASIYSNFAEGSLQNTGNPDDLAINGSGFFMLSPVTGATSGISITGSNLYYTRAGDFHVDSNGYLVNPNGYYLMGVSGSGGVTNSSTLTAIQISGTGSEFTIGASGLVTVIPASGSNYSYNIALANVTNPDGLIKAGDSLYEANGASPAAGPNSYSEGDSSGMGGIQQGALEGSNVNLTSEMSNMIVAQTGYESNSKVINTENQMDQFMLQQV</sequence>
<dbReference type="Proteomes" id="UP001139263">
    <property type="component" value="Unassembled WGS sequence"/>
</dbReference>
<comment type="similarity">
    <text evidence="1 2">Belongs to the flagella basal body rod proteins family.</text>
</comment>
<feature type="domain" description="Flagellar basal-body/hook protein C-terminal" evidence="5">
    <location>
        <begin position="240"/>
        <end position="284"/>
    </location>
</feature>
<keyword evidence="7" id="KW-0969">Cilium</keyword>
<dbReference type="EMBL" id="JALBUF010000002">
    <property type="protein sequence ID" value="MCI0182778.1"/>
    <property type="molecule type" value="Genomic_DNA"/>
</dbReference>
<feature type="domain" description="Flagellar hook protein FlgE/F/G-like D1" evidence="6">
    <location>
        <begin position="96"/>
        <end position="183"/>
    </location>
</feature>
<evidence type="ECO:0000259" key="5">
    <source>
        <dbReference type="Pfam" id="PF06429"/>
    </source>
</evidence>
<evidence type="ECO:0000313" key="8">
    <source>
        <dbReference type="Proteomes" id="UP001139263"/>
    </source>
</evidence>
<dbReference type="PROSITE" id="PS00588">
    <property type="entry name" value="FLAGELLA_BB_ROD"/>
    <property type="match status" value="1"/>
</dbReference>
<dbReference type="RefSeq" id="WP_241712385.1">
    <property type="nucleotide sequence ID" value="NZ_JALBUF010000002.1"/>
</dbReference>
<dbReference type="PANTHER" id="PTHR30435">
    <property type="entry name" value="FLAGELLAR PROTEIN"/>
    <property type="match status" value="1"/>
</dbReference>
<dbReference type="InterPro" id="IPR010930">
    <property type="entry name" value="Flg_bb/hook_C_dom"/>
</dbReference>
<comment type="subcellular location">
    <subcellularLocation>
        <location evidence="2">Bacterial flagellum basal body</location>
    </subcellularLocation>
</comment>
<dbReference type="AlphaFoldDB" id="A0A9X1V7N7"/>
<evidence type="ECO:0000256" key="2">
    <source>
        <dbReference type="RuleBase" id="RU362116"/>
    </source>
</evidence>
<keyword evidence="2" id="KW-0975">Bacterial flagellum</keyword>
<dbReference type="Pfam" id="PF00460">
    <property type="entry name" value="Flg_bb_rod"/>
    <property type="match status" value="1"/>
</dbReference>
<gene>
    <name evidence="7" type="primary">flgG_1</name>
    <name evidence="7" type="ORF">MM817_01047</name>
</gene>
<protein>
    <submittedName>
        <fullName evidence="7">Flagellar basal-body rod protein FlgG</fullName>
    </submittedName>
</protein>
<keyword evidence="7" id="KW-0282">Flagellum</keyword>
<dbReference type="NCBIfam" id="TIGR03506">
    <property type="entry name" value="FlgEFG_subfam"/>
    <property type="match status" value="2"/>
</dbReference>
<feature type="region of interest" description="Disordered" evidence="3">
    <location>
        <begin position="218"/>
        <end position="239"/>
    </location>
</feature>
<evidence type="ECO:0000313" key="7">
    <source>
        <dbReference type="EMBL" id="MCI0182778.1"/>
    </source>
</evidence>
<dbReference type="Pfam" id="PF06429">
    <property type="entry name" value="Flg_bbr_C"/>
    <property type="match status" value="1"/>
</dbReference>
<dbReference type="GO" id="GO:0071978">
    <property type="term" value="P:bacterial-type flagellum-dependent swarming motility"/>
    <property type="evidence" value="ECO:0007669"/>
    <property type="project" value="TreeGrafter"/>
</dbReference>
<evidence type="ECO:0000256" key="3">
    <source>
        <dbReference type="SAM" id="MobiDB-lite"/>
    </source>
</evidence>
<feature type="domain" description="Flagellar basal body rod protein N-terminal" evidence="4">
    <location>
        <begin position="5"/>
        <end position="35"/>
    </location>
</feature>
<dbReference type="PANTHER" id="PTHR30435:SF19">
    <property type="entry name" value="FLAGELLAR BASAL-BODY ROD PROTEIN FLGG"/>
    <property type="match status" value="1"/>
</dbReference>
<name>A0A9X1V7N7_9BACL</name>
<keyword evidence="7" id="KW-0966">Cell projection</keyword>
<dbReference type="InterPro" id="IPR020013">
    <property type="entry name" value="Flagellar_FlgE/F/G"/>
</dbReference>
<accession>A0A9X1V7N7</accession>
<dbReference type="InterPro" id="IPR037925">
    <property type="entry name" value="FlgE/F/G-like"/>
</dbReference>
<dbReference type="Pfam" id="PF22692">
    <property type="entry name" value="LlgE_F_G_D1"/>
    <property type="match status" value="1"/>
</dbReference>
<evidence type="ECO:0000259" key="6">
    <source>
        <dbReference type="Pfam" id="PF22692"/>
    </source>
</evidence>
<evidence type="ECO:0000256" key="1">
    <source>
        <dbReference type="ARBA" id="ARBA00009677"/>
    </source>
</evidence>
<keyword evidence="8" id="KW-1185">Reference proteome</keyword>
<dbReference type="InterPro" id="IPR053967">
    <property type="entry name" value="LlgE_F_G-like_D1"/>
</dbReference>
<proteinExistence type="inferred from homology"/>
<dbReference type="SUPFAM" id="SSF117143">
    <property type="entry name" value="Flagellar hook protein flgE"/>
    <property type="match status" value="1"/>
</dbReference>
<evidence type="ECO:0000259" key="4">
    <source>
        <dbReference type="Pfam" id="PF00460"/>
    </source>
</evidence>
<dbReference type="InterPro" id="IPR001444">
    <property type="entry name" value="Flag_bb_rod_N"/>
</dbReference>
<reference evidence="7" key="1">
    <citation type="submission" date="2022-03" db="EMBL/GenBank/DDBJ databases">
        <title>Draft Genome Sequence of Firmicute Strain S0AB, a Heterotrophic Iron/Sulfur-Oxidizing Extreme Acidophile.</title>
        <authorList>
            <person name="Vergara E."/>
            <person name="Pakostova E."/>
            <person name="Johnson D.B."/>
            <person name="Holmes D.S."/>
        </authorList>
    </citation>
    <scope>NUCLEOTIDE SEQUENCE</scope>
    <source>
        <strain evidence="7">S0AB</strain>
    </source>
</reference>
<dbReference type="InterPro" id="IPR019776">
    <property type="entry name" value="Flagellar_basal_body_rod_CS"/>
</dbReference>
<organism evidence="7 8">
    <name type="scientific">Sulfoacidibacillus ferrooxidans</name>
    <dbReference type="NCBI Taxonomy" id="2005001"/>
    <lineage>
        <taxon>Bacteria</taxon>
        <taxon>Bacillati</taxon>
        <taxon>Bacillota</taxon>
        <taxon>Bacilli</taxon>
        <taxon>Bacillales</taxon>
        <taxon>Alicyclobacillaceae</taxon>
        <taxon>Sulfoacidibacillus</taxon>
    </lineage>
</organism>
<dbReference type="GO" id="GO:0009425">
    <property type="term" value="C:bacterial-type flagellum basal body"/>
    <property type="evidence" value="ECO:0007669"/>
    <property type="project" value="UniProtKB-SubCell"/>
</dbReference>